<evidence type="ECO:0000313" key="5">
    <source>
        <dbReference type="Proteomes" id="UP001597196"/>
    </source>
</evidence>
<dbReference type="EMBL" id="JBHTOC010000015">
    <property type="protein sequence ID" value="MFD1430685.1"/>
    <property type="molecule type" value="Genomic_DNA"/>
</dbReference>
<name>A0ABW4CM20_9LACO</name>
<gene>
    <name evidence="4" type="ORF">ACFQ4P_10585</name>
</gene>
<organism evidence="4 5">
    <name type="scientific">Lacticaseibacillus mingshuiensis</name>
    <dbReference type="NCBI Taxonomy" id="2799574"/>
    <lineage>
        <taxon>Bacteria</taxon>
        <taxon>Bacillati</taxon>
        <taxon>Bacillota</taxon>
        <taxon>Bacilli</taxon>
        <taxon>Lactobacillales</taxon>
        <taxon>Lactobacillaceae</taxon>
        <taxon>Lacticaseibacillus</taxon>
    </lineage>
</organism>
<proteinExistence type="predicted"/>
<dbReference type="InterPro" id="IPR001173">
    <property type="entry name" value="Glyco_trans_2-like"/>
</dbReference>
<accession>A0ABW4CM20</accession>
<dbReference type="Proteomes" id="UP001597196">
    <property type="component" value="Unassembled WGS sequence"/>
</dbReference>
<dbReference type="InterPro" id="IPR029044">
    <property type="entry name" value="Nucleotide-diphossugar_trans"/>
</dbReference>
<dbReference type="RefSeq" id="WP_203627991.1">
    <property type="nucleotide sequence ID" value="NZ_BOLQ01000016.1"/>
</dbReference>
<keyword evidence="2" id="KW-0808">Transferase</keyword>
<dbReference type="Pfam" id="PF00535">
    <property type="entry name" value="Glycos_transf_2"/>
    <property type="match status" value="1"/>
</dbReference>
<sequence length="339" mass="38015">MTQPLLSVIMPVYNAQKYLEAALDSLLAQDYLNFEALLIDDGSTDETPGILDAYATADARLQVSHVPNRGQAIARQVGLNQARGAYITFMDSDDMVLPNWLSTMQNAIGEADIAAVNHYAYWNPAAKFSRPFHAPTFSATGDEMYRLWLEDKEMRGYLWDKLFAAHLFEPPLPVADFNLMEDAFLIGQLLPRVSRINFVDEPVYQYRINLGSTVHTGFKRSDLEAIHQLGAMYLQVAEAKPALTPIAVRKYASLSLFVLSKMNAAQLVHHWGYVQQLGRVLQEYRRVFADEVDAKEAAELENGPQATPSLRARLAAWSTLIGPPSPLEEEIAKEKQEEL</sequence>
<keyword evidence="5" id="KW-1185">Reference proteome</keyword>
<dbReference type="PANTHER" id="PTHR22916:SF51">
    <property type="entry name" value="GLYCOSYLTRANSFERASE EPSH-RELATED"/>
    <property type="match status" value="1"/>
</dbReference>
<dbReference type="SUPFAM" id="SSF53448">
    <property type="entry name" value="Nucleotide-diphospho-sugar transferases"/>
    <property type="match status" value="1"/>
</dbReference>
<comment type="caution">
    <text evidence="4">The sequence shown here is derived from an EMBL/GenBank/DDBJ whole genome shotgun (WGS) entry which is preliminary data.</text>
</comment>
<reference evidence="5" key="1">
    <citation type="journal article" date="2019" name="Int. J. Syst. Evol. Microbiol.">
        <title>The Global Catalogue of Microorganisms (GCM) 10K type strain sequencing project: providing services to taxonomists for standard genome sequencing and annotation.</title>
        <authorList>
            <consortium name="The Broad Institute Genomics Platform"/>
            <consortium name="The Broad Institute Genome Sequencing Center for Infectious Disease"/>
            <person name="Wu L."/>
            <person name="Ma J."/>
        </authorList>
    </citation>
    <scope>NUCLEOTIDE SEQUENCE [LARGE SCALE GENOMIC DNA]</scope>
    <source>
        <strain evidence="5">CCM 8980</strain>
    </source>
</reference>
<feature type="domain" description="Glycosyltransferase 2-like" evidence="3">
    <location>
        <begin position="7"/>
        <end position="121"/>
    </location>
</feature>
<evidence type="ECO:0000313" key="4">
    <source>
        <dbReference type="EMBL" id="MFD1430685.1"/>
    </source>
</evidence>
<dbReference type="Gene3D" id="3.90.550.10">
    <property type="entry name" value="Spore Coat Polysaccharide Biosynthesis Protein SpsA, Chain A"/>
    <property type="match status" value="1"/>
</dbReference>
<protein>
    <submittedName>
        <fullName evidence="4">Glycosyltransferase family 2 protein</fullName>
    </submittedName>
</protein>
<evidence type="ECO:0000259" key="3">
    <source>
        <dbReference type="Pfam" id="PF00535"/>
    </source>
</evidence>
<keyword evidence="1" id="KW-0328">Glycosyltransferase</keyword>
<dbReference type="CDD" id="cd00761">
    <property type="entry name" value="Glyco_tranf_GTA_type"/>
    <property type="match status" value="1"/>
</dbReference>
<evidence type="ECO:0000256" key="1">
    <source>
        <dbReference type="ARBA" id="ARBA00022676"/>
    </source>
</evidence>
<dbReference type="PANTHER" id="PTHR22916">
    <property type="entry name" value="GLYCOSYLTRANSFERASE"/>
    <property type="match status" value="1"/>
</dbReference>
<evidence type="ECO:0000256" key="2">
    <source>
        <dbReference type="ARBA" id="ARBA00022679"/>
    </source>
</evidence>